<dbReference type="InterPro" id="IPR001789">
    <property type="entry name" value="Sig_transdc_resp-reg_receiver"/>
</dbReference>
<dbReference type="PROSITE" id="PS50113">
    <property type="entry name" value="PAC"/>
    <property type="match status" value="1"/>
</dbReference>
<gene>
    <name evidence="9" type="ORF">ACFFIC_10635</name>
</gene>
<evidence type="ECO:0000313" key="10">
    <source>
        <dbReference type="Proteomes" id="UP001589789"/>
    </source>
</evidence>
<protein>
    <recommendedName>
        <fullName evidence="2">histidine kinase</fullName>
        <ecNumber evidence="2">2.7.13.3</ecNumber>
    </recommendedName>
</protein>
<dbReference type="InterPro" id="IPR004358">
    <property type="entry name" value="Sig_transdc_His_kin-like_C"/>
</dbReference>
<evidence type="ECO:0000313" key="9">
    <source>
        <dbReference type="EMBL" id="MFC0385998.1"/>
    </source>
</evidence>
<dbReference type="PROSITE" id="PS50109">
    <property type="entry name" value="HIS_KIN"/>
    <property type="match status" value="1"/>
</dbReference>
<feature type="domain" description="Histidine kinase" evidence="6">
    <location>
        <begin position="286"/>
        <end position="511"/>
    </location>
</feature>
<dbReference type="Gene3D" id="3.30.565.10">
    <property type="entry name" value="Histidine kinase-like ATPase, C-terminal domain"/>
    <property type="match status" value="1"/>
</dbReference>
<dbReference type="Pfam" id="PF08448">
    <property type="entry name" value="PAS_4"/>
    <property type="match status" value="2"/>
</dbReference>
<dbReference type="CDD" id="cd00082">
    <property type="entry name" value="HisKA"/>
    <property type="match status" value="1"/>
</dbReference>
<reference evidence="9 10" key="1">
    <citation type="submission" date="2024-09" db="EMBL/GenBank/DDBJ databases">
        <authorList>
            <person name="Sun Q."/>
            <person name="Mori K."/>
        </authorList>
    </citation>
    <scope>NUCLEOTIDE SEQUENCE [LARGE SCALE GENOMIC DNA]</scope>
    <source>
        <strain evidence="9 10">CCM 7468</strain>
    </source>
</reference>
<keyword evidence="5" id="KW-0175">Coiled coil</keyword>
<dbReference type="SUPFAM" id="SSF55874">
    <property type="entry name" value="ATPase domain of HSP90 chaperone/DNA topoisomerase II/histidine kinase"/>
    <property type="match status" value="1"/>
</dbReference>
<dbReference type="Pfam" id="PF00072">
    <property type="entry name" value="Response_reg"/>
    <property type="match status" value="1"/>
</dbReference>
<dbReference type="PANTHER" id="PTHR43065">
    <property type="entry name" value="SENSOR HISTIDINE KINASE"/>
    <property type="match status" value="1"/>
</dbReference>
<dbReference type="CDD" id="cd18161">
    <property type="entry name" value="REC_hyHK_blue-like"/>
    <property type="match status" value="1"/>
</dbReference>
<dbReference type="SMART" id="SM00448">
    <property type="entry name" value="REC"/>
    <property type="match status" value="1"/>
</dbReference>
<evidence type="ECO:0000256" key="4">
    <source>
        <dbReference type="PROSITE-ProRule" id="PRU00169"/>
    </source>
</evidence>
<accession>A0ABV6IQW1</accession>
<dbReference type="InterPro" id="IPR003594">
    <property type="entry name" value="HATPase_dom"/>
</dbReference>
<evidence type="ECO:0000256" key="1">
    <source>
        <dbReference type="ARBA" id="ARBA00000085"/>
    </source>
</evidence>
<evidence type="ECO:0000256" key="5">
    <source>
        <dbReference type="SAM" id="Coils"/>
    </source>
</evidence>
<dbReference type="Gene3D" id="1.10.287.130">
    <property type="match status" value="1"/>
</dbReference>
<evidence type="ECO:0000259" key="6">
    <source>
        <dbReference type="PROSITE" id="PS50109"/>
    </source>
</evidence>
<dbReference type="SMART" id="SM00387">
    <property type="entry name" value="HATPase_c"/>
    <property type="match status" value="1"/>
</dbReference>
<feature type="domain" description="PAC" evidence="8">
    <location>
        <begin position="63"/>
        <end position="116"/>
    </location>
</feature>
<dbReference type="SUPFAM" id="SSF47384">
    <property type="entry name" value="Homodimeric domain of signal transducing histidine kinase"/>
    <property type="match status" value="1"/>
</dbReference>
<dbReference type="EMBL" id="JBHLVZ010000021">
    <property type="protein sequence ID" value="MFC0385998.1"/>
    <property type="molecule type" value="Genomic_DNA"/>
</dbReference>
<dbReference type="InterPro" id="IPR013656">
    <property type="entry name" value="PAS_4"/>
</dbReference>
<dbReference type="Proteomes" id="UP001589789">
    <property type="component" value="Unassembled WGS sequence"/>
</dbReference>
<name>A0ABV6IQW1_9PROT</name>
<dbReference type="SUPFAM" id="SSF55785">
    <property type="entry name" value="PYP-like sensor domain (PAS domain)"/>
    <property type="match status" value="2"/>
</dbReference>
<proteinExistence type="predicted"/>
<dbReference type="InterPro" id="IPR036097">
    <property type="entry name" value="HisK_dim/P_sf"/>
</dbReference>
<dbReference type="SUPFAM" id="SSF52172">
    <property type="entry name" value="CheY-like"/>
    <property type="match status" value="1"/>
</dbReference>
<keyword evidence="3 4" id="KW-0597">Phosphoprotein</keyword>
<dbReference type="Gene3D" id="3.30.450.20">
    <property type="entry name" value="PAS domain"/>
    <property type="match status" value="2"/>
</dbReference>
<evidence type="ECO:0000259" key="8">
    <source>
        <dbReference type="PROSITE" id="PS50113"/>
    </source>
</evidence>
<keyword evidence="10" id="KW-1185">Reference proteome</keyword>
<dbReference type="PRINTS" id="PR00344">
    <property type="entry name" value="BCTRLSENSOR"/>
</dbReference>
<dbReference type="CDD" id="cd16919">
    <property type="entry name" value="HATPase_CckA-like"/>
    <property type="match status" value="1"/>
</dbReference>
<dbReference type="InterPro" id="IPR003661">
    <property type="entry name" value="HisK_dim/P_dom"/>
</dbReference>
<dbReference type="PROSITE" id="PS50110">
    <property type="entry name" value="RESPONSE_REGULATORY"/>
    <property type="match status" value="1"/>
</dbReference>
<dbReference type="EC" id="2.7.13.3" evidence="2"/>
<dbReference type="InterPro" id="IPR036890">
    <property type="entry name" value="HATPase_C_sf"/>
</dbReference>
<dbReference type="Pfam" id="PF00512">
    <property type="entry name" value="HisKA"/>
    <property type="match status" value="1"/>
</dbReference>
<feature type="modified residue" description="4-aspartylphosphate" evidence="4">
    <location>
        <position position="584"/>
    </location>
</feature>
<evidence type="ECO:0000256" key="2">
    <source>
        <dbReference type="ARBA" id="ARBA00012438"/>
    </source>
</evidence>
<dbReference type="Pfam" id="PF02518">
    <property type="entry name" value="HATPase_c"/>
    <property type="match status" value="1"/>
</dbReference>
<dbReference type="InterPro" id="IPR000700">
    <property type="entry name" value="PAS-assoc_C"/>
</dbReference>
<comment type="caution">
    <text evidence="9">The sequence shown here is derived from an EMBL/GenBank/DDBJ whole genome shotgun (WGS) entry which is preliminary data.</text>
</comment>
<sequence length="652" mass="71296">MLGTILWGPDLIMLYNDAYIPSMADRHPHALGRPVADVWGEAWELVAPPFRRAMVTGEGFAQTDVELPMVRRGRQETTYWDFTATPIRGEGGQIVGLLNQGVEITQRRLAEDALKGAEAKLREQNASLEQQVTARTTERDLLFGVFEATDTMIMACDLDYTILAINKANADEFERIYGVRPKTGDNMLSLLADQPQHQEQVRVGWGQGLKGQDLTVIEDYGDPARVRPYYEVRFRPLWNEHGKLLGCYQFVTDVTERLREQAKLAEAQEALRQAQKMEAVGQLTGGLAHDFNNLLTGVTGSLELLQTRIAQGRIRDVDRYVNAAQGAAKRAAALTHRLLAFSRRQTLDPRPIDVNRLVHGMEDLIRRTVGPEITVEPMVGAAGLWTTLVDPGQLENALLNLCINARDAMLGGGKITIETGNRWLDERGARERDLAPGQYVSLCVSDTGTGMSKDLIARAFDPFFTTKPIGMGTGLGLSMIHGFTKQSGGQVRIYSEVGQGTMVCIYLPRHLGEAEAAELAPEVAVVPRAKAGQTVLVVDDEPTVRMLVTEVLEDLGYTALEAADGVAGLQVLQSDVRIDLLVTDVGLPGGLNGRQVADAARVARPALRVLFITGYAENAVLSHGHLSPGMHVLTKPFAIDALASRIKELISG</sequence>
<feature type="domain" description="Response regulatory" evidence="7">
    <location>
        <begin position="534"/>
        <end position="650"/>
    </location>
</feature>
<evidence type="ECO:0000256" key="3">
    <source>
        <dbReference type="ARBA" id="ARBA00022553"/>
    </source>
</evidence>
<dbReference type="InterPro" id="IPR005467">
    <property type="entry name" value="His_kinase_dom"/>
</dbReference>
<evidence type="ECO:0000259" key="7">
    <source>
        <dbReference type="PROSITE" id="PS50110"/>
    </source>
</evidence>
<dbReference type="PANTHER" id="PTHR43065:SF42">
    <property type="entry name" value="TWO-COMPONENT SENSOR PPRA"/>
    <property type="match status" value="1"/>
</dbReference>
<dbReference type="SMART" id="SM00388">
    <property type="entry name" value="HisKA"/>
    <property type="match status" value="1"/>
</dbReference>
<dbReference type="Gene3D" id="3.40.50.2300">
    <property type="match status" value="1"/>
</dbReference>
<dbReference type="InterPro" id="IPR035965">
    <property type="entry name" value="PAS-like_dom_sf"/>
</dbReference>
<feature type="coiled-coil region" evidence="5">
    <location>
        <begin position="107"/>
        <end position="134"/>
    </location>
</feature>
<organism evidence="9 10">
    <name type="scientific">Muricoccus vinaceus</name>
    <dbReference type="NCBI Taxonomy" id="424704"/>
    <lineage>
        <taxon>Bacteria</taxon>
        <taxon>Pseudomonadati</taxon>
        <taxon>Pseudomonadota</taxon>
        <taxon>Alphaproteobacteria</taxon>
        <taxon>Acetobacterales</taxon>
        <taxon>Roseomonadaceae</taxon>
        <taxon>Muricoccus</taxon>
    </lineage>
</organism>
<dbReference type="RefSeq" id="WP_377050139.1">
    <property type="nucleotide sequence ID" value="NZ_JBHLVZ010000021.1"/>
</dbReference>
<comment type="catalytic activity">
    <reaction evidence="1">
        <text>ATP + protein L-histidine = ADP + protein N-phospho-L-histidine.</text>
        <dbReference type="EC" id="2.7.13.3"/>
    </reaction>
</comment>
<dbReference type="InterPro" id="IPR011006">
    <property type="entry name" value="CheY-like_superfamily"/>
</dbReference>